<reference evidence="2" key="1">
    <citation type="journal article" date="2017" name="Nature">
        <title>Asgard archaea illuminate the origin of eukaryotic cellular complexity.</title>
        <authorList>
            <person name="Zaremba-Niedzwiedzka K."/>
            <person name="Caceres E.F."/>
            <person name="Saw J.H."/>
            <person name="Backstrom D."/>
            <person name="Juzokaite L."/>
            <person name="Vancaester E."/>
            <person name="Seitz K.W."/>
            <person name="Anantharaman K."/>
            <person name="Starnawski P."/>
            <person name="Kjeldsen K.U."/>
            <person name="Scott M.B."/>
            <person name="Nunoura T."/>
            <person name="Banfield J.F."/>
            <person name="Schramm A."/>
            <person name="Baker B.J."/>
            <person name="Spang A."/>
            <person name="Ettema T.J.G."/>
        </authorList>
    </citation>
    <scope>NUCLEOTIDE SEQUENCE</scope>
    <source>
        <strain evidence="2">LCB_4</strain>
    </source>
</reference>
<protein>
    <submittedName>
        <fullName evidence="2">Nucleotidyltransferase domain-containing protein</fullName>
    </submittedName>
</protein>
<dbReference type="Pfam" id="PF01909">
    <property type="entry name" value="NTP_transf_2"/>
    <property type="match status" value="1"/>
</dbReference>
<dbReference type="AlphaFoldDB" id="A0AAF0IAR8"/>
<reference evidence="2" key="2">
    <citation type="journal article" date="2022" name="Nat. Microbiol.">
        <title>A closed Candidatus Odinarchaeum chromosome exposes Asgard archaeal viruses.</title>
        <authorList>
            <person name="Tamarit D."/>
            <person name="Caceres E.F."/>
            <person name="Krupovic M."/>
            <person name="Nijland R."/>
            <person name="Eme L."/>
            <person name="Robinson N.P."/>
            <person name="Ettema T.J.G."/>
        </authorList>
    </citation>
    <scope>NUCLEOTIDE SEQUENCE</scope>
    <source>
        <strain evidence="2">LCB_4</strain>
    </source>
</reference>
<evidence type="ECO:0000259" key="1">
    <source>
        <dbReference type="Pfam" id="PF01909"/>
    </source>
</evidence>
<evidence type="ECO:0000313" key="2">
    <source>
        <dbReference type="EMBL" id="WEU40193.1"/>
    </source>
</evidence>
<dbReference type="Gene3D" id="3.30.460.10">
    <property type="entry name" value="Beta Polymerase, domain 2"/>
    <property type="match status" value="1"/>
</dbReference>
<dbReference type="PANTHER" id="PTHR33933">
    <property type="entry name" value="NUCLEOTIDYLTRANSFERASE"/>
    <property type="match status" value="1"/>
</dbReference>
<evidence type="ECO:0000313" key="3">
    <source>
        <dbReference type="Proteomes" id="UP000186851"/>
    </source>
</evidence>
<sequence>MLKKIKIDKIILFGSRARGEATKYSDWDILIIVDDNMNFNEKRELKKLIRKTLAELLIPVDIIVKK</sequence>
<gene>
    <name evidence="2" type="ORF">OdinLCB4_006910</name>
</gene>
<dbReference type="CDD" id="cd05403">
    <property type="entry name" value="NT_KNTase_like"/>
    <property type="match status" value="1"/>
</dbReference>
<accession>A0AAF0IAR8</accession>
<feature type="domain" description="Polymerase nucleotidyl transferase" evidence="1">
    <location>
        <begin position="4"/>
        <end position="65"/>
    </location>
</feature>
<dbReference type="Proteomes" id="UP000186851">
    <property type="component" value="Chromosome"/>
</dbReference>
<dbReference type="EMBL" id="CP091871">
    <property type="protein sequence ID" value="WEU40193.1"/>
    <property type="molecule type" value="Genomic_DNA"/>
</dbReference>
<dbReference type="InterPro" id="IPR043519">
    <property type="entry name" value="NT_sf"/>
</dbReference>
<proteinExistence type="predicted"/>
<dbReference type="SUPFAM" id="SSF81301">
    <property type="entry name" value="Nucleotidyltransferase"/>
    <property type="match status" value="1"/>
</dbReference>
<dbReference type="KEGG" id="oyw:OdinLCB4_006910"/>
<organism evidence="2 3">
    <name type="scientific">Odinarchaeota yellowstonii (strain LCB_4)</name>
    <dbReference type="NCBI Taxonomy" id="1841599"/>
    <lineage>
        <taxon>Archaea</taxon>
        <taxon>Promethearchaeati</taxon>
        <taxon>Candidatus Odinarchaeota</taxon>
        <taxon>Candidatus Odinarchaeia</taxon>
        <taxon>Candidatus Odinarchaeales</taxon>
        <taxon>Candidatus Odinarchaeaceae</taxon>
        <taxon>Candidatus Odinarchaeum</taxon>
    </lineage>
</organism>
<name>A0AAF0IAR8_ODILC</name>
<dbReference type="InterPro" id="IPR052548">
    <property type="entry name" value="Type_VII_TA_antitoxin"/>
</dbReference>
<dbReference type="PANTHER" id="PTHR33933:SF3">
    <property type="entry name" value="PROTEIN ADENYLYLTRANSFERASE MJ0604-RELATED"/>
    <property type="match status" value="1"/>
</dbReference>
<dbReference type="InterPro" id="IPR002934">
    <property type="entry name" value="Polymerase_NTP_transf_dom"/>
</dbReference>
<dbReference type="GO" id="GO:0016779">
    <property type="term" value="F:nucleotidyltransferase activity"/>
    <property type="evidence" value="ECO:0007669"/>
    <property type="project" value="InterPro"/>
</dbReference>